<dbReference type="SUPFAM" id="SSF53474">
    <property type="entry name" value="alpha/beta-Hydrolases"/>
    <property type="match status" value="1"/>
</dbReference>
<feature type="domain" description="AB hydrolase-1" evidence="1">
    <location>
        <begin position="6"/>
        <end position="221"/>
    </location>
</feature>
<evidence type="ECO:0000313" key="2">
    <source>
        <dbReference type="EMBL" id="MBB3103430.1"/>
    </source>
</evidence>
<gene>
    <name evidence="2" type="ORF">FHR87_001826</name>
</gene>
<dbReference type="InterPro" id="IPR029058">
    <property type="entry name" value="AB_hydrolase_fold"/>
</dbReference>
<evidence type="ECO:0000313" key="3">
    <source>
        <dbReference type="Proteomes" id="UP000549250"/>
    </source>
</evidence>
<dbReference type="InterPro" id="IPR050266">
    <property type="entry name" value="AB_hydrolase_sf"/>
</dbReference>
<dbReference type="InterPro" id="IPR000073">
    <property type="entry name" value="AB_hydrolase_1"/>
</dbReference>
<accession>A0A839T3Y5</accession>
<proteinExistence type="predicted"/>
<dbReference type="PANTHER" id="PTHR43798:SF27">
    <property type="entry name" value="HYDROLASE ALPHA_BETA HYDROLASE FOLD FAMILY"/>
    <property type="match status" value="1"/>
</dbReference>
<dbReference type="AlphaFoldDB" id="A0A839T3Y5"/>
<name>A0A839T3Y5_AZOMA</name>
<protein>
    <submittedName>
        <fullName evidence="2">Pimeloyl-ACP methyl ester carboxylesterase</fullName>
    </submittedName>
</protein>
<dbReference type="GO" id="GO:0016020">
    <property type="term" value="C:membrane"/>
    <property type="evidence" value="ECO:0007669"/>
    <property type="project" value="TreeGrafter"/>
</dbReference>
<dbReference type="Proteomes" id="UP000549250">
    <property type="component" value="Unassembled WGS sequence"/>
</dbReference>
<reference evidence="2 3" key="1">
    <citation type="submission" date="2020-08" db="EMBL/GenBank/DDBJ databases">
        <title>Genomic Encyclopedia of Type Strains, Phase III (KMG-III): the genomes of soil and plant-associated and newly described type strains.</title>
        <authorList>
            <person name="Whitman W."/>
        </authorList>
    </citation>
    <scope>NUCLEOTIDE SEQUENCE [LARGE SCALE GENOMIC DNA]</scope>
    <source>
        <strain evidence="2 3">CECT 4462</strain>
    </source>
</reference>
<comment type="caution">
    <text evidence="2">The sequence shown here is derived from an EMBL/GenBank/DDBJ whole genome shotgun (WGS) entry which is preliminary data.</text>
</comment>
<keyword evidence="3" id="KW-1185">Reference proteome</keyword>
<evidence type="ECO:0000259" key="1">
    <source>
        <dbReference type="Pfam" id="PF00561"/>
    </source>
</evidence>
<dbReference type="Gene3D" id="3.40.50.1820">
    <property type="entry name" value="alpha/beta hydrolase"/>
    <property type="match status" value="1"/>
</dbReference>
<dbReference type="EMBL" id="JACHXI010000007">
    <property type="protein sequence ID" value="MBB3103430.1"/>
    <property type="molecule type" value="Genomic_DNA"/>
</dbReference>
<organism evidence="2 3">
    <name type="scientific">Azomonas macrocytogenes</name>
    <name type="common">Azotobacter macrocytogenes</name>
    <dbReference type="NCBI Taxonomy" id="69962"/>
    <lineage>
        <taxon>Bacteria</taxon>
        <taxon>Pseudomonadati</taxon>
        <taxon>Pseudomonadota</taxon>
        <taxon>Gammaproteobacteria</taxon>
        <taxon>Pseudomonadales</taxon>
        <taxon>Pseudomonadaceae</taxon>
        <taxon>Azomonas</taxon>
    </lineage>
</organism>
<dbReference type="PANTHER" id="PTHR43798">
    <property type="entry name" value="MONOACYLGLYCEROL LIPASE"/>
    <property type="match status" value="1"/>
</dbReference>
<dbReference type="Pfam" id="PF00561">
    <property type="entry name" value="Abhydrolase_1"/>
    <property type="match status" value="1"/>
</dbReference>
<sequence>MGKGSWADTLVEDGFDVWLVDVRGYGRSGVPDDVAKAGENSAPFATTQQAVADIASAIDFIRTHRHVDSVNLIAWSWGTVITGSYAAAHVDAVQSLTLLGPVWPRSPSSTQPSSQLGPWAYWTFEDSLNKLQNGAPQNERANLFPAQDRDVWEKALLASQPAAAKSSPAKFRSPTGVVADAREYWGAGKLPYNPEDIRVPTFIVVGQWDAVTPPSGADALYLALKNSPLRSSLHIPRATHFVAVETGRDILIPAVQNFIAEASTAARLEGVRR</sequence>